<sequence length="441" mass="48723">MSCEPMISVTALSKRYEIYDKPAHRLWQFAWRGRRCFYREFWALRDIDFAVAAGESVGIIGRNGAGKSTLLQILCGTLAPTSGSVTVRGRVAALLELGAGFNPEFSGRDNVYLCATLYGMSEGEIREKFSAIAEFADIGDFMEQPVKTYSSGMYVRLAFAVIAHVDAEILIIDEALAVGDALFTQKCMRFLREFKKKGVLFFVSHDTTAVKSLCERALWLSGGQVAAFGSAKDVSEQYMAYLYQSSGTTSDCGAGEPFALPELADFEDARLRYLNASNLRNDLEVFRFDPVQATGFGTGKVAVRRVLLLGQNSEPLSWCVGGEPVRLRIEAEVLESIEAPIVGFTVKDRLGQPLFGDNTYLSHRNMLECPRSGMLEAVFDFRMPILMPGDYSIAVAVASGTQEDHVQHQWINDALFFRSHATSASTGLVGIPMRNIEFSFK</sequence>
<evidence type="ECO:0000256" key="1">
    <source>
        <dbReference type="ARBA" id="ARBA00005417"/>
    </source>
</evidence>
<dbReference type="EC" id="3.6.3.40" evidence="7"/>
<dbReference type="GO" id="GO:0016887">
    <property type="term" value="F:ATP hydrolysis activity"/>
    <property type="evidence" value="ECO:0007669"/>
    <property type="project" value="InterPro"/>
</dbReference>
<gene>
    <name evidence="7" type="primary">tagH_1</name>
    <name evidence="7" type="ORF">PIGHUM_01518</name>
</gene>
<keyword evidence="5 7" id="KW-0067">ATP-binding</keyword>
<dbReference type="InterPro" id="IPR003593">
    <property type="entry name" value="AAA+_ATPase"/>
</dbReference>
<keyword evidence="3" id="KW-1003">Cell membrane</keyword>
<name>A0A3P4B1K2_9BURK</name>
<organism evidence="7 8">
    <name type="scientific">Pigmentiphaga humi</name>
    <dbReference type="NCBI Taxonomy" id="2478468"/>
    <lineage>
        <taxon>Bacteria</taxon>
        <taxon>Pseudomonadati</taxon>
        <taxon>Pseudomonadota</taxon>
        <taxon>Betaproteobacteria</taxon>
        <taxon>Burkholderiales</taxon>
        <taxon>Alcaligenaceae</taxon>
        <taxon>Pigmentiphaga</taxon>
    </lineage>
</organism>
<dbReference type="Gene3D" id="2.70.50.60">
    <property type="entry name" value="abc- transporter (atp binding component) like domain"/>
    <property type="match status" value="1"/>
</dbReference>
<evidence type="ECO:0000259" key="6">
    <source>
        <dbReference type="PROSITE" id="PS50893"/>
    </source>
</evidence>
<dbReference type="InterPro" id="IPR050683">
    <property type="entry name" value="Bact_Polysacc_Export_ATP-bd"/>
</dbReference>
<dbReference type="RefSeq" id="WP_124078844.1">
    <property type="nucleotide sequence ID" value="NZ_UWPJ01000014.1"/>
</dbReference>
<dbReference type="GO" id="GO:0016020">
    <property type="term" value="C:membrane"/>
    <property type="evidence" value="ECO:0007669"/>
    <property type="project" value="InterPro"/>
</dbReference>
<dbReference type="SMART" id="SM00382">
    <property type="entry name" value="AAA"/>
    <property type="match status" value="1"/>
</dbReference>
<dbReference type="PANTHER" id="PTHR46743:SF2">
    <property type="entry name" value="TEICHOIC ACIDS EXPORT ATP-BINDING PROTEIN TAGH"/>
    <property type="match status" value="1"/>
</dbReference>
<dbReference type="CDD" id="cd03220">
    <property type="entry name" value="ABC_KpsT_Wzt"/>
    <property type="match status" value="1"/>
</dbReference>
<dbReference type="Proteomes" id="UP000277294">
    <property type="component" value="Unassembled WGS sequence"/>
</dbReference>
<dbReference type="Pfam" id="PF14524">
    <property type="entry name" value="Wzt_C"/>
    <property type="match status" value="1"/>
</dbReference>
<dbReference type="OrthoDB" id="9778870at2"/>
<dbReference type="Gene3D" id="3.40.50.300">
    <property type="entry name" value="P-loop containing nucleotide triphosphate hydrolases"/>
    <property type="match status" value="1"/>
</dbReference>
<evidence type="ECO:0000256" key="3">
    <source>
        <dbReference type="ARBA" id="ARBA00022475"/>
    </source>
</evidence>
<dbReference type="GO" id="GO:0005524">
    <property type="term" value="F:ATP binding"/>
    <property type="evidence" value="ECO:0007669"/>
    <property type="project" value="UniProtKB-KW"/>
</dbReference>
<dbReference type="Pfam" id="PF00005">
    <property type="entry name" value="ABC_tran"/>
    <property type="match status" value="1"/>
</dbReference>
<keyword evidence="8" id="KW-1185">Reference proteome</keyword>
<evidence type="ECO:0000256" key="4">
    <source>
        <dbReference type="ARBA" id="ARBA00022741"/>
    </source>
</evidence>
<accession>A0A3P4B1K2</accession>
<dbReference type="SUPFAM" id="SSF52540">
    <property type="entry name" value="P-loop containing nucleoside triphosphate hydrolases"/>
    <property type="match status" value="1"/>
</dbReference>
<dbReference type="PROSITE" id="PS50893">
    <property type="entry name" value="ABC_TRANSPORTER_2"/>
    <property type="match status" value="1"/>
</dbReference>
<keyword evidence="3" id="KW-0472">Membrane</keyword>
<keyword evidence="4" id="KW-0547">Nucleotide-binding</keyword>
<evidence type="ECO:0000256" key="2">
    <source>
        <dbReference type="ARBA" id="ARBA00022448"/>
    </source>
</evidence>
<evidence type="ECO:0000313" key="7">
    <source>
        <dbReference type="EMBL" id="VCU69456.1"/>
    </source>
</evidence>
<dbReference type="AlphaFoldDB" id="A0A3P4B1K2"/>
<reference evidence="7 8" key="1">
    <citation type="submission" date="2018-10" db="EMBL/GenBank/DDBJ databases">
        <authorList>
            <person name="Criscuolo A."/>
        </authorList>
    </citation>
    <scope>NUCLEOTIDE SEQUENCE [LARGE SCALE GENOMIC DNA]</scope>
    <source>
        <strain evidence="7">DnA1</strain>
    </source>
</reference>
<dbReference type="GO" id="GO:0140359">
    <property type="term" value="F:ABC-type transporter activity"/>
    <property type="evidence" value="ECO:0007669"/>
    <property type="project" value="InterPro"/>
</dbReference>
<protein>
    <submittedName>
        <fullName evidence="7">Teichoic acids export ATP-binding protein TagH</fullName>
        <ecNumber evidence="7">3.6.3.40</ecNumber>
    </submittedName>
</protein>
<dbReference type="EMBL" id="UWPJ01000014">
    <property type="protein sequence ID" value="VCU69456.1"/>
    <property type="molecule type" value="Genomic_DNA"/>
</dbReference>
<evidence type="ECO:0000256" key="5">
    <source>
        <dbReference type="ARBA" id="ARBA00022840"/>
    </source>
</evidence>
<dbReference type="InterPro" id="IPR003439">
    <property type="entry name" value="ABC_transporter-like_ATP-bd"/>
</dbReference>
<keyword evidence="2" id="KW-0813">Transport</keyword>
<evidence type="ECO:0000313" key="8">
    <source>
        <dbReference type="Proteomes" id="UP000277294"/>
    </source>
</evidence>
<dbReference type="InterPro" id="IPR029439">
    <property type="entry name" value="Wzt_C"/>
</dbReference>
<keyword evidence="7" id="KW-0378">Hydrolase</keyword>
<dbReference type="CDD" id="cd10147">
    <property type="entry name" value="Wzt_C-like"/>
    <property type="match status" value="1"/>
</dbReference>
<dbReference type="InterPro" id="IPR015860">
    <property type="entry name" value="ABC_transpr_TagH-like"/>
</dbReference>
<dbReference type="PANTHER" id="PTHR46743">
    <property type="entry name" value="TEICHOIC ACIDS EXPORT ATP-BINDING PROTEIN TAGH"/>
    <property type="match status" value="1"/>
</dbReference>
<proteinExistence type="inferred from homology"/>
<comment type="similarity">
    <text evidence="1">Belongs to the ABC transporter superfamily.</text>
</comment>
<feature type="domain" description="ABC transporter" evidence="6">
    <location>
        <begin position="24"/>
        <end position="247"/>
    </location>
</feature>
<dbReference type="InterPro" id="IPR027417">
    <property type="entry name" value="P-loop_NTPase"/>
</dbReference>